<evidence type="ECO:0000256" key="1">
    <source>
        <dbReference type="ARBA" id="ARBA00022801"/>
    </source>
</evidence>
<keyword evidence="1" id="KW-0378">Hydrolase</keyword>
<dbReference type="Gene3D" id="3.40.50.1820">
    <property type="entry name" value="alpha/beta hydrolase"/>
    <property type="match status" value="2"/>
</dbReference>
<sequence>MLRIKATLFQYLAKYGVDKSGGGDIIYQKVDGENGPIRVLRYMPSNSKQEKYPVHVHIHGGGWVIGVADMDNAWCRRTADETGSVVISIDYAKAPQHPFPAAIHDIRDVILSLSKDPTLDVSRLTIGGLSAGGNLSIAWTVYCLQNNLTLPVLLVPIYPATDLTIPYSEKMSRVPEKTRAKSISFWMADLFFKSYTTTEEENENMLASPARAPADILAKFPKTIILTAELDSLHVEADDFAKQLSENGVEVIHHLYPGAVHGYANYHYDAKADTPDARAKEESFTLMVQEIKKYACISPFQRNFLYTNDTKGGGDIINQNIDGANGPIRVLKYLPTNSKQGNYPVHVHLHGGGFVVGRADMDNAWCRRIADETGSVVLSIDYAKAPQHPFPAALHNIRDVIHSISKDADLDESRLTIGGLSAGGNLSLAWTVYCLQNNLTLPILLLPVYPPTDISLDYNEKLNAVSEEARAKSIPAWIVDLFDTSYTTNRADVLVSPGRAPDTLLSKFPKTIMLTAELDSLHIEADSMANRLSENGVEVIHHIYPGATHGYANNNAKPGTPDAIAKEETLKLVIQEIKKVNNHL</sequence>
<feature type="domain" description="Alpha/beta hydrolase fold-3" evidence="2">
    <location>
        <begin position="347"/>
        <end position="552"/>
    </location>
</feature>
<dbReference type="GO" id="GO:0016787">
    <property type="term" value="F:hydrolase activity"/>
    <property type="evidence" value="ECO:0007669"/>
    <property type="project" value="UniProtKB-KW"/>
</dbReference>
<evidence type="ECO:0000259" key="2">
    <source>
        <dbReference type="Pfam" id="PF07859"/>
    </source>
</evidence>
<dbReference type="PANTHER" id="PTHR48081:SF8">
    <property type="entry name" value="ALPHA_BETA HYDROLASE FOLD-3 DOMAIN-CONTAINING PROTEIN-RELATED"/>
    <property type="match status" value="1"/>
</dbReference>
<protein>
    <recommendedName>
        <fullName evidence="2">Alpha/beta hydrolase fold-3 domain-containing protein</fullName>
    </recommendedName>
</protein>
<dbReference type="InterPro" id="IPR013094">
    <property type="entry name" value="AB_hydrolase_3"/>
</dbReference>
<dbReference type="EMBL" id="JAEPQZ010000005">
    <property type="protein sequence ID" value="KAG2180938.1"/>
    <property type="molecule type" value="Genomic_DNA"/>
</dbReference>
<reference evidence="3" key="1">
    <citation type="submission" date="2020-12" db="EMBL/GenBank/DDBJ databases">
        <title>Metabolic potential, ecology and presence of endohyphal bacteria is reflected in genomic diversity of Mucoromycotina.</title>
        <authorList>
            <person name="Muszewska A."/>
            <person name="Okrasinska A."/>
            <person name="Steczkiewicz K."/>
            <person name="Drgas O."/>
            <person name="Orlowska M."/>
            <person name="Perlinska-Lenart U."/>
            <person name="Aleksandrzak-Piekarczyk T."/>
            <person name="Szatraj K."/>
            <person name="Zielenkiewicz U."/>
            <person name="Pilsyk S."/>
            <person name="Malc E."/>
            <person name="Mieczkowski P."/>
            <person name="Kruszewska J.S."/>
            <person name="Biernat P."/>
            <person name="Pawlowska J."/>
        </authorList>
    </citation>
    <scope>NUCLEOTIDE SEQUENCE</scope>
    <source>
        <strain evidence="3">WA0000067209</strain>
    </source>
</reference>
<dbReference type="SUPFAM" id="SSF53474">
    <property type="entry name" value="alpha/beta-Hydrolases"/>
    <property type="match status" value="2"/>
</dbReference>
<evidence type="ECO:0000313" key="3">
    <source>
        <dbReference type="EMBL" id="KAG2180938.1"/>
    </source>
</evidence>
<dbReference type="AlphaFoldDB" id="A0A8H7UID4"/>
<name>A0A8H7UID4_MORIS</name>
<accession>A0A8H7UID4</accession>
<evidence type="ECO:0000313" key="4">
    <source>
        <dbReference type="Proteomes" id="UP000654370"/>
    </source>
</evidence>
<dbReference type="InterPro" id="IPR029058">
    <property type="entry name" value="AB_hydrolase_fold"/>
</dbReference>
<comment type="caution">
    <text evidence="3">The sequence shown here is derived from an EMBL/GenBank/DDBJ whole genome shotgun (WGS) entry which is preliminary data.</text>
</comment>
<keyword evidence="4" id="KW-1185">Reference proteome</keyword>
<dbReference type="OrthoDB" id="19653at2759"/>
<gene>
    <name evidence="3" type="ORF">INT43_008518</name>
</gene>
<dbReference type="Pfam" id="PF07859">
    <property type="entry name" value="Abhydrolase_3"/>
    <property type="match status" value="2"/>
</dbReference>
<proteinExistence type="predicted"/>
<dbReference type="Proteomes" id="UP000654370">
    <property type="component" value="Unassembled WGS sequence"/>
</dbReference>
<feature type="domain" description="Alpha/beta hydrolase fold-3" evidence="2">
    <location>
        <begin position="56"/>
        <end position="264"/>
    </location>
</feature>
<dbReference type="PANTHER" id="PTHR48081">
    <property type="entry name" value="AB HYDROLASE SUPERFAMILY PROTEIN C4A8.06C"/>
    <property type="match status" value="1"/>
</dbReference>
<organism evidence="3 4">
    <name type="scientific">Mortierella isabellina</name>
    <name type="common">Filamentous fungus</name>
    <name type="synonym">Umbelopsis isabellina</name>
    <dbReference type="NCBI Taxonomy" id="91625"/>
    <lineage>
        <taxon>Eukaryota</taxon>
        <taxon>Fungi</taxon>
        <taxon>Fungi incertae sedis</taxon>
        <taxon>Mucoromycota</taxon>
        <taxon>Mucoromycotina</taxon>
        <taxon>Umbelopsidomycetes</taxon>
        <taxon>Umbelopsidales</taxon>
        <taxon>Umbelopsidaceae</taxon>
        <taxon>Umbelopsis</taxon>
    </lineage>
</organism>
<dbReference type="InterPro" id="IPR050300">
    <property type="entry name" value="GDXG_lipolytic_enzyme"/>
</dbReference>